<name>A0A4R1R8B7_9FLAO</name>
<sequence>MTKKATIVEMVLFKINDGISQEKAENQMSELNEFISKQDGFISRKTSVSEDGQFLDLVFWTDLESATIASEKAMENPKTLKAFEVIDERTMTFKHFSIFNEIQE</sequence>
<organism evidence="1 2">
    <name type="scientific">Mariniflexile fucanivorans</name>
    <dbReference type="NCBI Taxonomy" id="264023"/>
    <lineage>
        <taxon>Bacteria</taxon>
        <taxon>Pseudomonadati</taxon>
        <taxon>Bacteroidota</taxon>
        <taxon>Flavobacteriia</taxon>
        <taxon>Flavobacteriales</taxon>
        <taxon>Flavobacteriaceae</taxon>
        <taxon>Mariniflexile</taxon>
    </lineage>
</organism>
<dbReference type="InterPro" id="IPR011008">
    <property type="entry name" value="Dimeric_a/b-barrel"/>
</dbReference>
<comment type="caution">
    <text evidence="1">The sequence shown here is derived from an EMBL/GenBank/DDBJ whole genome shotgun (WGS) entry which is preliminary data.</text>
</comment>
<dbReference type="SUPFAM" id="SSF54909">
    <property type="entry name" value="Dimeric alpha+beta barrel"/>
    <property type="match status" value="1"/>
</dbReference>
<keyword evidence="2" id="KW-1185">Reference proteome</keyword>
<dbReference type="OrthoDB" id="1163058at2"/>
<protein>
    <recommendedName>
        <fullName evidence="3">Antibiotic biosynthesis monooxygenase</fullName>
    </recommendedName>
</protein>
<dbReference type="RefSeq" id="WP_132219507.1">
    <property type="nucleotide sequence ID" value="NZ_OX156936.1"/>
</dbReference>
<reference evidence="1 2" key="1">
    <citation type="submission" date="2019-03" db="EMBL/GenBank/DDBJ databases">
        <title>Genomic Encyclopedia of Type Strains, Phase IV (KMG-IV): sequencing the most valuable type-strain genomes for metagenomic binning, comparative biology and taxonomic classification.</title>
        <authorList>
            <person name="Goeker M."/>
        </authorList>
    </citation>
    <scope>NUCLEOTIDE SEQUENCE [LARGE SCALE GENOMIC DNA]</scope>
    <source>
        <strain evidence="1 2">DSM 18792</strain>
    </source>
</reference>
<accession>A0A4R1R8B7</accession>
<dbReference type="Gene3D" id="3.30.70.100">
    <property type="match status" value="1"/>
</dbReference>
<evidence type="ECO:0000313" key="2">
    <source>
        <dbReference type="Proteomes" id="UP000295455"/>
    </source>
</evidence>
<evidence type="ECO:0000313" key="1">
    <source>
        <dbReference type="EMBL" id="TCL61893.1"/>
    </source>
</evidence>
<proteinExistence type="predicted"/>
<dbReference type="AlphaFoldDB" id="A0A4R1R8B7"/>
<evidence type="ECO:0008006" key="3">
    <source>
        <dbReference type="Google" id="ProtNLM"/>
    </source>
</evidence>
<dbReference type="Proteomes" id="UP000295455">
    <property type="component" value="Unassembled WGS sequence"/>
</dbReference>
<dbReference type="EMBL" id="SLUP01000025">
    <property type="protein sequence ID" value="TCL61893.1"/>
    <property type="molecule type" value="Genomic_DNA"/>
</dbReference>
<gene>
    <name evidence="1" type="ORF">EV196_1252</name>
</gene>